<dbReference type="PANTHER" id="PTHR36932">
    <property type="entry name" value="CAPSULAR POLYSACCHARIDE BIOSYNTHESIS PROTEIN"/>
    <property type="match status" value="1"/>
</dbReference>
<accession>A0ABS4NRU2</accession>
<keyword evidence="2" id="KW-1185">Reference proteome</keyword>
<evidence type="ECO:0000313" key="1">
    <source>
        <dbReference type="EMBL" id="MBP2112778.1"/>
    </source>
</evidence>
<protein>
    <submittedName>
        <fullName evidence="1">Phenylacetate-coenzyme A ligase PaaK-like adenylate-forming protein</fullName>
    </submittedName>
</protein>
<dbReference type="InterPro" id="IPR053158">
    <property type="entry name" value="CapK_Type1_Caps_Biosynth"/>
</dbReference>
<evidence type="ECO:0000313" key="2">
    <source>
        <dbReference type="Proteomes" id="UP000773462"/>
    </source>
</evidence>
<comment type="caution">
    <text evidence="1">The sequence shown here is derived from an EMBL/GenBank/DDBJ whole genome shotgun (WGS) entry which is preliminary data.</text>
</comment>
<name>A0ABS4NRU2_9BACL</name>
<dbReference type="SUPFAM" id="SSF56801">
    <property type="entry name" value="Acetyl-CoA synthetase-like"/>
    <property type="match status" value="1"/>
</dbReference>
<dbReference type="EMBL" id="JAGGLV010000008">
    <property type="protein sequence ID" value="MBP2112778.1"/>
    <property type="molecule type" value="Genomic_DNA"/>
</dbReference>
<dbReference type="InterPro" id="IPR042099">
    <property type="entry name" value="ANL_N_sf"/>
</dbReference>
<dbReference type="Proteomes" id="UP000773462">
    <property type="component" value="Unassembled WGS sequence"/>
</dbReference>
<gene>
    <name evidence="1" type="ORF">J2Z70_002932</name>
</gene>
<organism evidence="1 2">
    <name type="scientific">Paenibacillus silagei</name>
    <dbReference type="NCBI Taxonomy" id="1670801"/>
    <lineage>
        <taxon>Bacteria</taxon>
        <taxon>Bacillati</taxon>
        <taxon>Bacillota</taxon>
        <taxon>Bacilli</taxon>
        <taxon>Bacillales</taxon>
        <taxon>Paenibacillaceae</taxon>
        <taxon>Paenibacillus</taxon>
    </lineage>
</organism>
<reference evidence="1 2" key="1">
    <citation type="submission" date="2021-03" db="EMBL/GenBank/DDBJ databases">
        <title>Genomic Encyclopedia of Type Strains, Phase IV (KMG-IV): sequencing the most valuable type-strain genomes for metagenomic binning, comparative biology and taxonomic classification.</title>
        <authorList>
            <person name="Goeker M."/>
        </authorList>
    </citation>
    <scope>NUCLEOTIDE SEQUENCE [LARGE SCALE GENOMIC DNA]</scope>
    <source>
        <strain evidence="1 2">DSM 101953</strain>
    </source>
</reference>
<dbReference type="PANTHER" id="PTHR36932:SF1">
    <property type="entry name" value="CAPSULAR POLYSACCHARIDE BIOSYNTHESIS PROTEIN"/>
    <property type="match status" value="1"/>
</dbReference>
<dbReference type="RefSeq" id="WP_209874035.1">
    <property type="nucleotide sequence ID" value="NZ_JAGGLV010000008.1"/>
</dbReference>
<proteinExistence type="predicted"/>
<dbReference type="Gene3D" id="3.40.50.12780">
    <property type="entry name" value="N-terminal domain of ligase-like"/>
    <property type="match status" value="2"/>
</dbReference>
<sequence>MKVFTPGQLQELADELRRTYPFYNPYADVDFHQLPITDKHLIAGNRALFEHPDAGRVIESFTSGTTGVPLRCVKTPEEIWKLSLTLYKHRKKWGLPLRHRMLLLSNRLLAEPRSLRHYAELMIREDPHFIQGRASALCALAEYMRDEGYSLPSSLLFTQNWGETLHGSQKERIEEVFRVPCVDYYGLEEFWCIAFAGQSGQLEIDESAVYVEIIDSVSGLHVEEGEFGEVLVTSLIMRSLPYVRYRTGDIGSIRRDPETGRLLLGLLPVRTSQIRLPGAQVHSAVFRYLDKFFWELAAARGVRQFQIVQNTYTSFSVRLATEAPPSEFGDVQTKLSAFLHQAAGKPVKLSIETVSRLEADPVSGKIPSFVCRISSNEEGE</sequence>